<dbReference type="Proteomes" id="UP000182373">
    <property type="component" value="Chromosome"/>
</dbReference>
<dbReference type="SUPFAM" id="SSF56784">
    <property type="entry name" value="HAD-like"/>
    <property type="match status" value="1"/>
</dbReference>
<dbReference type="InterPro" id="IPR006439">
    <property type="entry name" value="HAD-SF_hydro_IA"/>
</dbReference>
<dbReference type="EMBL" id="CP018191">
    <property type="protein sequence ID" value="APH55766.1"/>
    <property type="molecule type" value="Genomic_DNA"/>
</dbReference>
<evidence type="ECO:0000313" key="2">
    <source>
        <dbReference type="Proteomes" id="UP000182373"/>
    </source>
</evidence>
<sequence length="230" mass="24062">MRAVPLRLVIFDCDGVLIDSETIASRVVAASLTEEGLPMTPDEAHRIFLGMSLIDMVPLIEKMLGRPVSPGWRPALASALLKALETESVTVPGAKEVLEGMAALGLEWRVASNSSQAEMAVKFARTGLSYLTEGRTFSGGPGGSLKPKPAPDVFLAAAADAGIPPEACIVVEDSIPGIRGARAAGMEVLGFAPHDDGARLRAEGAIPFNDLAELPGLLRPRMRIGQGEAA</sequence>
<reference evidence="2" key="1">
    <citation type="submission" date="2016-11" db="EMBL/GenBank/DDBJ databases">
        <title>Comparative genomic and phenotypic analysis of Granulibacter bethesdensis clinical isolates from patients with chronic granulomatous disease.</title>
        <authorList>
            <person name="Zarember K.A."/>
            <person name="Porcella S.F."/>
            <person name="Chu J."/>
            <person name="Ding L."/>
            <person name="Dahlstrom E."/>
            <person name="Barbian K."/>
            <person name="Martens C."/>
            <person name="Sykora L."/>
            <person name="Kramer S."/>
            <person name="Pettinato A.M."/>
            <person name="Hong H."/>
            <person name="Wald G."/>
            <person name="Berg L.J."/>
            <person name="Rogge L.S."/>
            <person name="Greenberg D.E."/>
            <person name="Falcone E.L."/>
            <person name="Neves J.F."/>
            <person name="Simoes M.J."/>
            <person name="Casal M."/>
            <person name="Rodriguez-Lopez F.C."/>
            <person name="Zelazny A."/>
            <person name="Gallin J.I."/>
            <person name="Holland S.M."/>
        </authorList>
    </citation>
    <scope>NUCLEOTIDE SEQUENCE [LARGE SCALE GENOMIC DNA]</scope>
    <source>
        <strain evidence="2">NIH9.1</strain>
    </source>
</reference>
<dbReference type="RefSeq" id="WP_072573449.1">
    <property type="nucleotide sequence ID" value="NZ_CP018191.1"/>
</dbReference>
<dbReference type="SFLD" id="SFLDS00003">
    <property type="entry name" value="Haloacid_Dehalogenase"/>
    <property type="match status" value="1"/>
</dbReference>
<dbReference type="InterPro" id="IPR036412">
    <property type="entry name" value="HAD-like_sf"/>
</dbReference>
<dbReference type="Gene3D" id="1.10.150.240">
    <property type="entry name" value="Putative phosphatase, domain 2"/>
    <property type="match status" value="1"/>
</dbReference>
<dbReference type="InterPro" id="IPR023198">
    <property type="entry name" value="PGP-like_dom2"/>
</dbReference>
<protein>
    <submittedName>
        <fullName evidence="1">Phosphatase/phosphohexomutase family protein</fullName>
    </submittedName>
</protein>
<gene>
    <name evidence="1" type="ORF">GbCGDNIH9_2433</name>
</gene>
<dbReference type="PANTHER" id="PTHR18901">
    <property type="entry name" value="2-DEOXYGLUCOSE-6-PHOSPHATE PHOSPHATASE 2"/>
    <property type="match status" value="1"/>
</dbReference>
<dbReference type="InterPro" id="IPR023214">
    <property type="entry name" value="HAD_sf"/>
</dbReference>
<evidence type="ECO:0000313" key="1">
    <source>
        <dbReference type="EMBL" id="APH55766.1"/>
    </source>
</evidence>
<name>A0AAC9KC80_9PROT</name>
<dbReference type="SFLD" id="SFLDG01135">
    <property type="entry name" value="C1.5.6:_HAD__Beta-PGM__Phospha"/>
    <property type="match status" value="1"/>
</dbReference>
<proteinExistence type="predicted"/>
<dbReference type="Pfam" id="PF00702">
    <property type="entry name" value="Hydrolase"/>
    <property type="match status" value="1"/>
</dbReference>
<dbReference type="AlphaFoldDB" id="A0AAC9KC80"/>
<accession>A0AAC9KC80</accession>
<dbReference type="NCBIfam" id="TIGR01509">
    <property type="entry name" value="HAD-SF-IA-v3"/>
    <property type="match status" value="1"/>
</dbReference>
<dbReference type="Gene3D" id="3.40.50.1000">
    <property type="entry name" value="HAD superfamily/HAD-like"/>
    <property type="match status" value="1"/>
</dbReference>
<dbReference type="SFLD" id="SFLDG01129">
    <property type="entry name" value="C1.5:_HAD__Beta-PGM__Phosphata"/>
    <property type="match status" value="1"/>
</dbReference>
<organism evidence="1 2">
    <name type="scientific">Granulibacter bethesdensis</name>
    <dbReference type="NCBI Taxonomy" id="364410"/>
    <lineage>
        <taxon>Bacteria</taxon>
        <taxon>Pseudomonadati</taxon>
        <taxon>Pseudomonadota</taxon>
        <taxon>Alphaproteobacteria</taxon>
        <taxon>Acetobacterales</taxon>
        <taxon>Acetobacteraceae</taxon>
        <taxon>Granulibacter</taxon>
    </lineage>
</organism>
<dbReference type="PANTHER" id="PTHR18901:SF38">
    <property type="entry name" value="PSEUDOURIDINE-5'-PHOSPHATASE"/>
    <property type="match status" value="1"/>
</dbReference>